<protein>
    <submittedName>
        <fullName evidence="1">Uncharacterized protein</fullName>
    </submittedName>
</protein>
<gene>
    <name evidence="1" type="ORF">CJO77_24125</name>
</gene>
<dbReference type="EMBL" id="CP022760">
    <property type="protein sequence ID" value="AXV84546.1"/>
    <property type="molecule type" value="Genomic_DNA"/>
</dbReference>
<name>A0AAD0WJ64_RALSL</name>
<keyword evidence="1" id="KW-0614">Plasmid</keyword>
<dbReference type="AlphaFoldDB" id="A0AAD0WJ64"/>
<dbReference type="Proteomes" id="UP000261758">
    <property type="component" value="Plasmid unnamed"/>
</dbReference>
<proteinExistence type="predicted"/>
<dbReference type="RefSeq" id="WP_118870822.1">
    <property type="nucleotide sequence ID" value="NZ_CP022760.1"/>
</dbReference>
<accession>A0AAD0WJ64</accession>
<geneLocation type="plasmid" evidence="1 2">
    <name>unnamed</name>
</geneLocation>
<evidence type="ECO:0000313" key="2">
    <source>
        <dbReference type="Proteomes" id="UP000261758"/>
    </source>
</evidence>
<evidence type="ECO:0000313" key="1">
    <source>
        <dbReference type="EMBL" id="AXV84546.1"/>
    </source>
</evidence>
<reference evidence="1 2" key="1">
    <citation type="submission" date="2017-08" db="EMBL/GenBank/DDBJ databases">
        <title>Genome sequences of Ralstonia solanacearum Species Complex (RSSC) isolated from Potato bacterial wilts in Korea.</title>
        <authorList>
            <person name="Cho H."/>
            <person name="Song E.-S."/>
            <person name="Lee Y.K."/>
            <person name="Lee S."/>
            <person name="Lee S.-W."/>
            <person name="Jo A."/>
            <person name="Kim J.-G."/>
            <person name="Hwang I."/>
        </authorList>
    </citation>
    <scope>NUCLEOTIDE SEQUENCE [LARGE SCALE GENOMIC DNA]</scope>
    <source>
        <strain evidence="1 2">T98</strain>
        <plasmid evidence="1 2">unnamed</plasmid>
    </source>
</reference>
<organism evidence="1 2">
    <name type="scientific">Ralstonia solanacearum</name>
    <name type="common">Pseudomonas solanacearum</name>
    <dbReference type="NCBI Taxonomy" id="305"/>
    <lineage>
        <taxon>Bacteria</taxon>
        <taxon>Pseudomonadati</taxon>
        <taxon>Pseudomonadota</taxon>
        <taxon>Betaproteobacteria</taxon>
        <taxon>Burkholderiales</taxon>
        <taxon>Burkholderiaceae</taxon>
        <taxon>Ralstonia</taxon>
        <taxon>Ralstonia solanacearum species complex</taxon>
    </lineage>
</organism>
<sequence>MTQAFIADTQDMQPRPALVGDLEAPKLTLLGSLDDDQGTQGLDLETRVPKPLMAILYSGI</sequence>